<evidence type="ECO:0000313" key="10">
    <source>
        <dbReference type="EMBL" id="QHJ10812.1"/>
    </source>
</evidence>
<dbReference type="InterPro" id="IPR027417">
    <property type="entry name" value="P-loop_NTPase"/>
</dbReference>
<keyword evidence="6" id="KW-0408">Iron</keyword>
<feature type="domain" description="ABC transporter" evidence="9">
    <location>
        <begin position="2"/>
        <end position="234"/>
    </location>
</feature>
<dbReference type="GO" id="GO:0016887">
    <property type="term" value="F:ATP hydrolysis activity"/>
    <property type="evidence" value="ECO:0007669"/>
    <property type="project" value="InterPro"/>
</dbReference>
<dbReference type="PANTHER" id="PTHR42781:SF4">
    <property type="entry name" value="SPERMIDINE_PUTRESCINE IMPORT ATP-BINDING PROTEIN POTA"/>
    <property type="match status" value="1"/>
</dbReference>
<name>A0A857JHN8_9ALTE</name>
<dbReference type="Pfam" id="PF08402">
    <property type="entry name" value="TOBE_2"/>
    <property type="match status" value="1"/>
</dbReference>
<evidence type="ECO:0000256" key="6">
    <source>
        <dbReference type="ARBA" id="ARBA00023004"/>
    </source>
</evidence>
<dbReference type="Gene3D" id="3.40.50.300">
    <property type="entry name" value="P-loop containing nucleotide triphosphate hydrolases"/>
    <property type="match status" value="1"/>
</dbReference>
<keyword evidence="5 10" id="KW-0067">ATP-binding</keyword>
<dbReference type="FunFam" id="3.40.50.300:FF:000425">
    <property type="entry name" value="Probable ABC transporter, ATP-binding subunit"/>
    <property type="match status" value="1"/>
</dbReference>
<evidence type="ECO:0000256" key="5">
    <source>
        <dbReference type="ARBA" id="ARBA00022840"/>
    </source>
</evidence>
<keyword evidence="7" id="KW-0406">Ion transport</keyword>
<dbReference type="InterPro" id="IPR015853">
    <property type="entry name" value="ABC_transpr_FbpC"/>
</dbReference>
<dbReference type="SMART" id="SM00382">
    <property type="entry name" value="AAA"/>
    <property type="match status" value="1"/>
</dbReference>
<evidence type="ECO:0000256" key="7">
    <source>
        <dbReference type="ARBA" id="ARBA00023065"/>
    </source>
</evidence>
<dbReference type="GO" id="GO:0015408">
    <property type="term" value="F:ABC-type ferric iron transporter activity"/>
    <property type="evidence" value="ECO:0007669"/>
    <property type="project" value="InterPro"/>
</dbReference>
<evidence type="ECO:0000256" key="1">
    <source>
        <dbReference type="ARBA" id="ARBA00022448"/>
    </source>
</evidence>
<keyword evidence="11" id="KW-1185">Reference proteome</keyword>
<dbReference type="InterPro" id="IPR008995">
    <property type="entry name" value="Mo/tungstate-bd_C_term_dom"/>
</dbReference>
<protein>
    <submittedName>
        <fullName evidence="10">Fe(3+) ions import ATP-binding protein FbpC 2</fullName>
    </submittedName>
</protein>
<dbReference type="RefSeq" id="WP_160178630.1">
    <property type="nucleotide sequence ID" value="NZ_CP047656.1"/>
</dbReference>
<keyword evidence="4" id="KW-0547">Nucleotide-binding</keyword>
<dbReference type="SUPFAM" id="SSF50331">
    <property type="entry name" value="MOP-like"/>
    <property type="match status" value="1"/>
</dbReference>
<dbReference type="PROSITE" id="PS50893">
    <property type="entry name" value="ABC_TRANSPORTER_2"/>
    <property type="match status" value="1"/>
</dbReference>
<evidence type="ECO:0000256" key="8">
    <source>
        <dbReference type="ARBA" id="ARBA00023136"/>
    </source>
</evidence>
<dbReference type="AlphaFoldDB" id="A0A857JHN8"/>
<dbReference type="GO" id="GO:0005524">
    <property type="term" value="F:ATP binding"/>
    <property type="evidence" value="ECO:0007669"/>
    <property type="project" value="UniProtKB-KW"/>
</dbReference>
<dbReference type="Proteomes" id="UP000464524">
    <property type="component" value="Chromosome"/>
</dbReference>
<keyword evidence="8" id="KW-0472">Membrane</keyword>
<keyword evidence="3" id="KW-0410">Iron transport</keyword>
<gene>
    <name evidence="10" type="ORF">FX988_01033</name>
</gene>
<dbReference type="Gene3D" id="2.40.50.100">
    <property type="match status" value="1"/>
</dbReference>
<dbReference type="SUPFAM" id="SSF52540">
    <property type="entry name" value="P-loop containing nucleoside triphosphate hydrolases"/>
    <property type="match status" value="1"/>
</dbReference>
<dbReference type="CDD" id="cd03259">
    <property type="entry name" value="ABC_Carb_Solutes_like"/>
    <property type="match status" value="1"/>
</dbReference>
<organism evidence="10 11">
    <name type="scientific">Paraglaciecola mesophila</name>
    <dbReference type="NCBI Taxonomy" id="197222"/>
    <lineage>
        <taxon>Bacteria</taxon>
        <taxon>Pseudomonadati</taxon>
        <taxon>Pseudomonadota</taxon>
        <taxon>Gammaproteobacteria</taxon>
        <taxon>Alteromonadales</taxon>
        <taxon>Alteromonadaceae</taxon>
        <taxon>Paraglaciecola</taxon>
    </lineage>
</organism>
<dbReference type="InterPro" id="IPR050093">
    <property type="entry name" value="ABC_SmlMolc_Importer"/>
</dbReference>
<evidence type="ECO:0000256" key="4">
    <source>
        <dbReference type="ARBA" id="ARBA00022741"/>
    </source>
</evidence>
<dbReference type="PROSITE" id="PS00211">
    <property type="entry name" value="ABC_TRANSPORTER_1"/>
    <property type="match status" value="1"/>
</dbReference>
<sequence length="353" mass="38374">MLDLNNISIAYDNKTVVNEVTFSLNSGEIGCLLGPSGCGKTSILRAIAGFEPVTRGEIALRGAQVASVDTHIAPDKRKVAVVFQDFALFPHLNVAQNIAFGLHLSSAKEKAQRVDELLSLVGLPDIGERFTHALSGGQQQRVALARALAVRPDLLLLDEPFSSLDAELREDLAQDIRRILKRAGTSALLVTHDQHEAFAMADKIGVLNAGHLLQWATAYQLYHRPVDKFVAGFIGQGTLLPGQIMVTDNTDDIHLKTKLGVFSLTQEQIVQFAGATHIDVLVRPDDIVHDDNSPNVALVMARAFKGAHILYELALHDDPTATVLCLAPSHHDHALGERIGIRLDLKHLVMFSA</sequence>
<keyword evidence="1" id="KW-0813">Transport</keyword>
<dbReference type="InterPro" id="IPR003593">
    <property type="entry name" value="AAA+_ATPase"/>
</dbReference>
<evidence type="ECO:0000256" key="2">
    <source>
        <dbReference type="ARBA" id="ARBA00022475"/>
    </source>
</evidence>
<dbReference type="PANTHER" id="PTHR42781">
    <property type="entry name" value="SPERMIDINE/PUTRESCINE IMPORT ATP-BINDING PROTEIN POTA"/>
    <property type="match status" value="1"/>
</dbReference>
<dbReference type="GO" id="GO:0015697">
    <property type="term" value="P:quaternary ammonium group transport"/>
    <property type="evidence" value="ECO:0007669"/>
    <property type="project" value="UniProtKB-ARBA"/>
</dbReference>
<dbReference type="GO" id="GO:0043190">
    <property type="term" value="C:ATP-binding cassette (ABC) transporter complex"/>
    <property type="evidence" value="ECO:0007669"/>
    <property type="project" value="InterPro"/>
</dbReference>
<dbReference type="Pfam" id="PF00005">
    <property type="entry name" value="ABC_tran"/>
    <property type="match status" value="1"/>
</dbReference>
<reference evidence="10 11" key="1">
    <citation type="submission" date="2019-12" db="EMBL/GenBank/DDBJ databases">
        <title>Genome sequencing and assembly of endphytes of Porphyra tenera.</title>
        <authorList>
            <person name="Park J.M."/>
            <person name="Shin R."/>
            <person name="Jo S.H."/>
        </authorList>
    </citation>
    <scope>NUCLEOTIDE SEQUENCE [LARGE SCALE GENOMIC DNA]</scope>
    <source>
        <strain evidence="10 11">GPM4</strain>
    </source>
</reference>
<dbReference type="EMBL" id="CP047656">
    <property type="protein sequence ID" value="QHJ10812.1"/>
    <property type="molecule type" value="Genomic_DNA"/>
</dbReference>
<keyword evidence="2" id="KW-1003">Cell membrane</keyword>
<dbReference type="OrthoDB" id="9802264at2"/>
<proteinExistence type="predicted"/>
<evidence type="ECO:0000313" key="11">
    <source>
        <dbReference type="Proteomes" id="UP000464524"/>
    </source>
</evidence>
<dbReference type="InterPro" id="IPR013611">
    <property type="entry name" value="Transp-assoc_OB_typ2"/>
</dbReference>
<evidence type="ECO:0000259" key="9">
    <source>
        <dbReference type="PROSITE" id="PS50893"/>
    </source>
</evidence>
<dbReference type="KEGG" id="pmes:FX988_01033"/>
<accession>A0A857JHN8</accession>
<dbReference type="InterPro" id="IPR003439">
    <property type="entry name" value="ABC_transporter-like_ATP-bd"/>
</dbReference>
<dbReference type="InterPro" id="IPR017871">
    <property type="entry name" value="ABC_transporter-like_CS"/>
</dbReference>
<evidence type="ECO:0000256" key="3">
    <source>
        <dbReference type="ARBA" id="ARBA00022496"/>
    </source>
</evidence>